<evidence type="ECO:0000256" key="4">
    <source>
        <dbReference type="ARBA" id="ARBA00022898"/>
    </source>
</evidence>
<dbReference type="CDD" id="cd00609">
    <property type="entry name" value="AAT_like"/>
    <property type="match status" value="1"/>
</dbReference>
<keyword evidence="3" id="KW-0808">Transferase</keyword>
<protein>
    <submittedName>
        <fullName evidence="6">PLP-dependent aminotransferase family protein</fullName>
    </submittedName>
</protein>
<dbReference type="InterPro" id="IPR015424">
    <property type="entry name" value="PyrdxlP-dep_Trfase"/>
</dbReference>
<comment type="caution">
    <text evidence="6">The sequence shown here is derived from an EMBL/GenBank/DDBJ whole genome shotgun (WGS) entry which is preliminary data.</text>
</comment>
<keyword evidence="7" id="KW-1185">Reference proteome</keyword>
<comment type="cofactor">
    <cofactor evidence="1">
        <name>pyridoxal 5'-phosphate</name>
        <dbReference type="ChEBI" id="CHEBI:597326"/>
    </cofactor>
</comment>
<dbReference type="InterPro" id="IPR050859">
    <property type="entry name" value="Class-I_PLP-dep_aminotransf"/>
</dbReference>
<dbReference type="Proteomes" id="UP001356095">
    <property type="component" value="Unassembled WGS sequence"/>
</dbReference>
<dbReference type="PANTHER" id="PTHR42790:SF19">
    <property type="entry name" value="KYNURENINE_ALPHA-AMINOADIPATE AMINOTRANSFERASE, MITOCHONDRIAL"/>
    <property type="match status" value="1"/>
</dbReference>
<accession>A0ABU7KHS5</accession>
<dbReference type="Gene3D" id="3.40.640.10">
    <property type="entry name" value="Type I PLP-dependent aspartate aminotransferase-like (Major domain)"/>
    <property type="match status" value="1"/>
</dbReference>
<organism evidence="6 7">
    <name type="scientific">Nocardiopsis codii</name>
    <dbReference type="NCBI Taxonomy" id="3065942"/>
    <lineage>
        <taxon>Bacteria</taxon>
        <taxon>Bacillati</taxon>
        <taxon>Actinomycetota</taxon>
        <taxon>Actinomycetes</taxon>
        <taxon>Streptosporangiales</taxon>
        <taxon>Nocardiopsidaceae</taxon>
        <taxon>Nocardiopsis</taxon>
    </lineage>
</organism>
<evidence type="ECO:0000256" key="3">
    <source>
        <dbReference type="ARBA" id="ARBA00022679"/>
    </source>
</evidence>
<feature type="domain" description="Aminotransferase class I/classII large" evidence="5">
    <location>
        <begin position="69"/>
        <end position="403"/>
    </location>
</feature>
<keyword evidence="4" id="KW-0663">Pyridoxal phosphate</keyword>
<keyword evidence="2 6" id="KW-0032">Aminotransferase</keyword>
<name>A0ABU7KHS5_9ACTN</name>
<dbReference type="Pfam" id="PF00155">
    <property type="entry name" value="Aminotran_1_2"/>
    <property type="match status" value="1"/>
</dbReference>
<proteinExistence type="predicted"/>
<dbReference type="InterPro" id="IPR015421">
    <property type="entry name" value="PyrdxlP-dep_Trfase_major"/>
</dbReference>
<dbReference type="SUPFAM" id="SSF53383">
    <property type="entry name" value="PLP-dependent transferases"/>
    <property type="match status" value="1"/>
</dbReference>
<dbReference type="EMBL" id="JAUZMY010000070">
    <property type="protein sequence ID" value="MEE2041781.1"/>
    <property type="molecule type" value="Genomic_DNA"/>
</dbReference>
<dbReference type="RefSeq" id="WP_330095532.1">
    <property type="nucleotide sequence ID" value="NZ_JAUZMY010000070.1"/>
</dbReference>
<evidence type="ECO:0000313" key="6">
    <source>
        <dbReference type="EMBL" id="MEE2041781.1"/>
    </source>
</evidence>
<sequence length="414" mass="45498">MNLLNEIGEDFPEAISFAAGKPFEGFLSLDSVHEYLDAFRARLTGRLGMSEEQVARRVLQYGSARGIINDLVARHLEVDERIRVSPEEIVVTSGCQEALYLVLRALRGRSGDAVLTVRPTYSGLDAAAQLVDMPVLSVDEPADGIDGAHLTRAVDEARGQGYRPRALYVMPDFANPTGRSLTLEARESLLAAAAECGILLLEDNPYGNFGPEGEHLPTLKSLDQSRCVVYLGSFAKSGLPGARVGYVVADQNVTEGDRSGSLLADQITRLKGMLSINTSPIAQAVIGGKILLNDFSLRRANERERAVYQENLECLLVSFEENFPEVHGERLHGVSFNTPRGGFFISVTLPFASTDDILRLCGEKYGVLWTPMHHFHGDGIPRNEIRFAFSHLSREQIRLGVQRFSAFVADHADR</sequence>
<dbReference type="PANTHER" id="PTHR42790">
    <property type="entry name" value="AMINOTRANSFERASE"/>
    <property type="match status" value="1"/>
</dbReference>
<evidence type="ECO:0000256" key="2">
    <source>
        <dbReference type="ARBA" id="ARBA00022576"/>
    </source>
</evidence>
<dbReference type="Gene3D" id="3.90.1150.10">
    <property type="entry name" value="Aspartate Aminotransferase, domain 1"/>
    <property type="match status" value="1"/>
</dbReference>
<evidence type="ECO:0000313" key="7">
    <source>
        <dbReference type="Proteomes" id="UP001356095"/>
    </source>
</evidence>
<dbReference type="InterPro" id="IPR015422">
    <property type="entry name" value="PyrdxlP-dep_Trfase_small"/>
</dbReference>
<gene>
    <name evidence="6" type="ORF">Q8791_31620</name>
</gene>
<evidence type="ECO:0000256" key="1">
    <source>
        <dbReference type="ARBA" id="ARBA00001933"/>
    </source>
</evidence>
<evidence type="ECO:0000259" key="5">
    <source>
        <dbReference type="Pfam" id="PF00155"/>
    </source>
</evidence>
<dbReference type="GO" id="GO:0008483">
    <property type="term" value="F:transaminase activity"/>
    <property type="evidence" value="ECO:0007669"/>
    <property type="project" value="UniProtKB-KW"/>
</dbReference>
<reference evidence="6 7" key="1">
    <citation type="submission" date="2023-08" db="EMBL/GenBank/DDBJ databases">
        <authorList>
            <person name="Girao M."/>
            <person name="Carvalho M.F."/>
        </authorList>
    </citation>
    <scope>NUCLEOTIDE SEQUENCE [LARGE SCALE GENOMIC DNA]</scope>
    <source>
        <strain evidence="6 7">CT-R113</strain>
    </source>
</reference>
<dbReference type="InterPro" id="IPR004839">
    <property type="entry name" value="Aminotransferase_I/II_large"/>
</dbReference>